<evidence type="ECO:0000256" key="3">
    <source>
        <dbReference type="PROSITE-ProRule" id="PRU00023"/>
    </source>
</evidence>
<dbReference type="EMBL" id="OX459119">
    <property type="protein sequence ID" value="CAI9093269.1"/>
    <property type="molecule type" value="Genomic_DNA"/>
</dbReference>
<name>A0AAV1CCD8_OLDCO</name>
<evidence type="ECO:0000256" key="1">
    <source>
        <dbReference type="ARBA" id="ARBA00022737"/>
    </source>
</evidence>
<evidence type="ECO:0000313" key="5">
    <source>
        <dbReference type="Proteomes" id="UP001161247"/>
    </source>
</evidence>
<dbReference type="SUPFAM" id="SSF48403">
    <property type="entry name" value="Ankyrin repeat"/>
    <property type="match status" value="1"/>
</dbReference>
<dbReference type="SMART" id="SM00248">
    <property type="entry name" value="ANK"/>
    <property type="match status" value="9"/>
</dbReference>
<evidence type="ECO:0000256" key="2">
    <source>
        <dbReference type="ARBA" id="ARBA00023043"/>
    </source>
</evidence>
<protein>
    <submittedName>
        <fullName evidence="4">OLC1v1028734C1</fullName>
    </submittedName>
</protein>
<gene>
    <name evidence="4" type="ORF">OLC1_LOCUS4723</name>
</gene>
<accession>A0AAV1CCD8</accession>
<dbReference type="Pfam" id="PF13637">
    <property type="entry name" value="Ank_4"/>
    <property type="match status" value="1"/>
</dbReference>
<proteinExistence type="predicted"/>
<dbReference type="PROSITE" id="PS50088">
    <property type="entry name" value="ANK_REPEAT"/>
    <property type="match status" value="3"/>
</dbReference>
<feature type="repeat" description="ANK" evidence="3">
    <location>
        <begin position="341"/>
        <end position="375"/>
    </location>
</feature>
<sequence>MPPEYLPLRWEITGDQWWFASPIDWAAANGHYDLVRELLHLDTNLLIKLTSLRRIRRLETVWDDDVDDQEGKKFNDVAKCRSQVAQKLLLECEESRNGHHHNSLIRAGYGGWLLYTAASAGDVGFVKQLLERNPLLIYGEGEYGVTDILYAAARSKNSEVFRLLLDASLRKCGGSNGGVEPEEVSSVYKWEIMNRAVHAAARGGYVEMLRELLGDCEDVLVYRDSQGSTLLHSASVRGQIEVVRSLLASYELINSTDNEGNTALHVAAYRGHLAVVDFLISTSPSIRLQKNKNGDTFLHMAVASFRSPGFRRLDRQMALMKQLASCKTANIEDIINEQNKDGRTALHIAVTDNIHSELVELLMSIFGINLNVRDNDGRTALDLLKQHPKSASSEILIKRLIQAGGIGNSRDHLTRSALVSHLKMHGIGGSPGTSFRIPDSEIFLYAGIENADAPSPDVESCITDYDMRSGELTGSVSNKTRFGSVNSAARRLKLMLHLPKTRARTMAKGVNLEEETNSVDSYKISSPMTGQKPIISLRQRFSKSSNRIAALSNNSDFLPSPSTKKKFAAGLMHGVLQVKRQHSLSFVSSASPSSPLSESSWSLPMSAELVRAGNKHDNHSPRHQMDDKMRKIKRSQSSFSMKAMNRYLCFGAQGLNADDHDGRINLELESQACNKSTSSVH</sequence>
<dbReference type="PANTHER" id="PTHR24186">
    <property type="entry name" value="PROTEIN PHOSPHATASE 1 REGULATORY SUBUNIT"/>
    <property type="match status" value="1"/>
</dbReference>
<reference evidence="4" key="1">
    <citation type="submission" date="2023-03" db="EMBL/GenBank/DDBJ databases">
        <authorList>
            <person name="Julca I."/>
        </authorList>
    </citation>
    <scope>NUCLEOTIDE SEQUENCE</scope>
</reference>
<dbReference type="InterPro" id="IPR036770">
    <property type="entry name" value="Ankyrin_rpt-contain_sf"/>
</dbReference>
<feature type="repeat" description="ANK" evidence="3">
    <location>
        <begin position="259"/>
        <end position="291"/>
    </location>
</feature>
<evidence type="ECO:0000313" key="4">
    <source>
        <dbReference type="EMBL" id="CAI9093269.1"/>
    </source>
</evidence>
<dbReference type="PANTHER" id="PTHR24186:SF38">
    <property type="entry name" value="ANKYRIN REPEAT FAMILY PROTEIN"/>
    <property type="match status" value="1"/>
</dbReference>
<organism evidence="4 5">
    <name type="scientific">Oldenlandia corymbosa var. corymbosa</name>
    <dbReference type="NCBI Taxonomy" id="529605"/>
    <lineage>
        <taxon>Eukaryota</taxon>
        <taxon>Viridiplantae</taxon>
        <taxon>Streptophyta</taxon>
        <taxon>Embryophyta</taxon>
        <taxon>Tracheophyta</taxon>
        <taxon>Spermatophyta</taxon>
        <taxon>Magnoliopsida</taxon>
        <taxon>eudicotyledons</taxon>
        <taxon>Gunneridae</taxon>
        <taxon>Pentapetalae</taxon>
        <taxon>asterids</taxon>
        <taxon>lamiids</taxon>
        <taxon>Gentianales</taxon>
        <taxon>Rubiaceae</taxon>
        <taxon>Rubioideae</taxon>
        <taxon>Spermacoceae</taxon>
        <taxon>Hedyotis-Oldenlandia complex</taxon>
        <taxon>Oldenlandia</taxon>
    </lineage>
</organism>
<dbReference type="PROSITE" id="PS50297">
    <property type="entry name" value="ANK_REP_REGION"/>
    <property type="match status" value="2"/>
</dbReference>
<keyword evidence="2 3" id="KW-0040">ANK repeat</keyword>
<keyword evidence="5" id="KW-1185">Reference proteome</keyword>
<dbReference type="Gene3D" id="1.25.40.20">
    <property type="entry name" value="Ankyrin repeat-containing domain"/>
    <property type="match status" value="4"/>
</dbReference>
<dbReference type="Pfam" id="PF13857">
    <property type="entry name" value="Ank_5"/>
    <property type="match status" value="1"/>
</dbReference>
<feature type="repeat" description="ANK" evidence="3">
    <location>
        <begin position="226"/>
        <end position="258"/>
    </location>
</feature>
<keyword evidence="1" id="KW-0677">Repeat</keyword>
<dbReference type="GO" id="GO:0005886">
    <property type="term" value="C:plasma membrane"/>
    <property type="evidence" value="ECO:0007669"/>
    <property type="project" value="TreeGrafter"/>
</dbReference>
<dbReference type="AlphaFoldDB" id="A0AAV1CCD8"/>
<dbReference type="InterPro" id="IPR002110">
    <property type="entry name" value="Ankyrin_rpt"/>
</dbReference>
<dbReference type="Proteomes" id="UP001161247">
    <property type="component" value="Chromosome 2"/>
</dbReference>